<dbReference type="Proteomes" id="UP001066276">
    <property type="component" value="Chromosome 2_2"/>
</dbReference>
<feature type="region of interest" description="Disordered" evidence="1">
    <location>
        <begin position="1"/>
        <end position="36"/>
    </location>
</feature>
<evidence type="ECO:0000256" key="1">
    <source>
        <dbReference type="SAM" id="MobiDB-lite"/>
    </source>
</evidence>
<sequence>MRREVFPMSANRGRTSCGTGRQTMTGAGRPHPKKGMRSAVCAIMLRPRVKNIVQSCPKRREKGPGPFSPFFLFFFK</sequence>
<protein>
    <submittedName>
        <fullName evidence="2">Uncharacterized protein</fullName>
    </submittedName>
</protein>
<evidence type="ECO:0000313" key="2">
    <source>
        <dbReference type="EMBL" id="KAJ1194860.1"/>
    </source>
</evidence>
<dbReference type="EMBL" id="JANPWB010000004">
    <property type="protein sequence ID" value="KAJ1194860.1"/>
    <property type="molecule type" value="Genomic_DNA"/>
</dbReference>
<keyword evidence="3" id="KW-1185">Reference proteome</keyword>
<comment type="caution">
    <text evidence="2">The sequence shown here is derived from an EMBL/GenBank/DDBJ whole genome shotgun (WGS) entry which is preliminary data.</text>
</comment>
<gene>
    <name evidence="2" type="ORF">NDU88_004145</name>
</gene>
<dbReference type="AlphaFoldDB" id="A0AAV7V0H2"/>
<reference evidence="2" key="1">
    <citation type="journal article" date="2022" name="bioRxiv">
        <title>Sequencing and chromosome-scale assembly of the giantPleurodeles waltlgenome.</title>
        <authorList>
            <person name="Brown T."/>
            <person name="Elewa A."/>
            <person name="Iarovenko S."/>
            <person name="Subramanian E."/>
            <person name="Araus A.J."/>
            <person name="Petzold A."/>
            <person name="Susuki M."/>
            <person name="Suzuki K.-i.T."/>
            <person name="Hayashi T."/>
            <person name="Toyoda A."/>
            <person name="Oliveira C."/>
            <person name="Osipova E."/>
            <person name="Leigh N.D."/>
            <person name="Simon A."/>
            <person name="Yun M.H."/>
        </authorList>
    </citation>
    <scope>NUCLEOTIDE SEQUENCE</scope>
    <source>
        <strain evidence="2">20211129_DDA</strain>
        <tissue evidence="2">Liver</tissue>
    </source>
</reference>
<organism evidence="2 3">
    <name type="scientific">Pleurodeles waltl</name>
    <name type="common">Iberian ribbed newt</name>
    <dbReference type="NCBI Taxonomy" id="8319"/>
    <lineage>
        <taxon>Eukaryota</taxon>
        <taxon>Metazoa</taxon>
        <taxon>Chordata</taxon>
        <taxon>Craniata</taxon>
        <taxon>Vertebrata</taxon>
        <taxon>Euteleostomi</taxon>
        <taxon>Amphibia</taxon>
        <taxon>Batrachia</taxon>
        <taxon>Caudata</taxon>
        <taxon>Salamandroidea</taxon>
        <taxon>Salamandridae</taxon>
        <taxon>Pleurodelinae</taxon>
        <taxon>Pleurodeles</taxon>
    </lineage>
</organism>
<feature type="compositionally biased region" description="Polar residues" evidence="1">
    <location>
        <begin position="12"/>
        <end position="25"/>
    </location>
</feature>
<accession>A0AAV7V0H2</accession>
<name>A0AAV7V0H2_PLEWA</name>
<evidence type="ECO:0000313" key="3">
    <source>
        <dbReference type="Proteomes" id="UP001066276"/>
    </source>
</evidence>
<proteinExistence type="predicted"/>